<protein>
    <submittedName>
        <fullName evidence="1">Uncharacterized protein</fullName>
    </submittedName>
</protein>
<reference evidence="1" key="2">
    <citation type="journal article" date="2021" name="PeerJ">
        <title>Extensive microbial diversity within the chicken gut microbiome revealed by metagenomics and culture.</title>
        <authorList>
            <person name="Gilroy R."/>
            <person name="Ravi A."/>
            <person name="Getino M."/>
            <person name="Pursley I."/>
            <person name="Horton D.L."/>
            <person name="Alikhan N.F."/>
            <person name="Baker D."/>
            <person name="Gharbi K."/>
            <person name="Hall N."/>
            <person name="Watson M."/>
            <person name="Adriaenssens E.M."/>
            <person name="Foster-Nyarko E."/>
            <person name="Jarju S."/>
            <person name="Secka A."/>
            <person name="Antonio M."/>
            <person name="Oren A."/>
            <person name="Chaudhuri R.R."/>
            <person name="La Ragione R."/>
            <person name="Hildebrand F."/>
            <person name="Pallen M.J."/>
        </authorList>
    </citation>
    <scope>NUCLEOTIDE SEQUENCE</scope>
    <source>
        <strain evidence="1">ChiSjej1B19-7085</strain>
    </source>
</reference>
<evidence type="ECO:0000313" key="1">
    <source>
        <dbReference type="EMBL" id="HIR57634.1"/>
    </source>
</evidence>
<name>A0A9D1DRP1_9FIRM</name>
<proteinExistence type="predicted"/>
<dbReference type="Proteomes" id="UP000886785">
    <property type="component" value="Unassembled WGS sequence"/>
</dbReference>
<organism evidence="1 2">
    <name type="scientific">Candidatus Gallacutalibacter pullicola</name>
    <dbReference type="NCBI Taxonomy" id="2840830"/>
    <lineage>
        <taxon>Bacteria</taxon>
        <taxon>Bacillati</taxon>
        <taxon>Bacillota</taxon>
        <taxon>Clostridia</taxon>
        <taxon>Eubacteriales</taxon>
        <taxon>Candidatus Gallacutalibacter</taxon>
    </lineage>
</organism>
<reference evidence="1" key="1">
    <citation type="submission" date="2020-10" db="EMBL/GenBank/DDBJ databases">
        <authorList>
            <person name="Gilroy R."/>
        </authorList>
    </citation>
    <scope>NUCLEOTIDE SEQUENCE</scope>
    <source>
        <strain evidence="1">ChiSjej1B19-7085</strain>
    </source>
</reference>
<gene>
    <name evidence="1" type="ORF">IAA54_08190</name>
</gene>
<comment type="caution">
    <text evidence="1">The sequence shown here is derived from an EMBL/GenBank/DDBJ whole genome shotgun (WGS) entry which is preliminary data.</text>
</comment>
<evidence type="ECO:0000313" key="2">
    <source>
        <dbReference type="Proteomes" id="UP000886785"/>
    </source>
</evidence>
<dbReference type="AlphaFoldDB" id="A0A9D1DRP1"/>
<sequence length="109" mass="12250">MYEKITAYLDFFGRDAIPESELQEKTKEFSVDFMQSGFMVSNAMEAMGERAWASKSQLREDASAMTAEEACVCISAFIQQESFIPGVLADLVRQDVLPGILKRLRELDA</sequence>
<dbReference type="EMBL" id="DVHF01000091">
    <property type="protein sequence ID" value="HIR57634.1"/>
    <property type="molecule type" value="Genomic_DNA"/>
</dbReference>
<accession>A0A9D1DRP1</accession>